<evidence type="ECO:0000313" key="4">
    <source>
        <dbReference type="EMBL" id="QIK76192.1"/>
    </source>
</evidence>
<sequence length="194" mass="21403">MAQRTRDPARREKILDAAAGLLADSGYHTVSMAEIGERAGITGSGIYRHFESKSAILVVLFEQVIDDLLAQGRAAVEGNADLRAALDELITGQVDFVVSKRHLAQVYHNDISNLPREDQVRLRRKQRLYLEEWVHVFGELEGLDEPMTRTKVHIAIGAIQAVLFHQVTLPDDVLRETLTQAACAVLGLDLTGPG</sequence>
<dbReference type="AlphaFoldDB" id="A0A6G7YHA7"/>
<organism evidence="4 5">
    <name type="scientific">Nocardioides piscis</name>
    <dbReference type="NCBI Taxonomy" id="2714938"/>
    <lineage>
        <taxon>Bacteria</taxon>
        <taxon>Bacillati</taxon>
        <taxon>Actinomycetota</taxon>
        <taxon>Actinomycetes</taxon>
        <taxon>Propionibacteriales</taxon>
        <taxon>Nocardioidaceae</taxon>
        <taxon>Nocardioides</taxon>
    </lineage>
</organism>
<accession>A0A6G7YHA7</accession>
<dbReference type="EMBL" id="CP049866">
    <property type="protein sequence ID" value="QIK76192.1"/>
    <property type="molecule type" value="Genomic_DNA"/>
</dbReference>
<dbReference type="InterPro" id="IPR001647">
    <property type="entry name" value="HTH_TetR"/>
</dbReference>
<keyword evidence="1 2" id="KW-0238">DNA-binding</keyword>
<gene>
    <name evidence="4" type="ORF">G7071_12885</name>
</gene>
<dbReference type="GO" id="GO:0003700">
    <property type="term" value="F:DNA-binding transcription factor activity"/>
    <property type="evidence" value="ECO:0007669"/>
    <property type="project" value="TreeGrafter"/>
</dbReference>
<dbReference type="GO" id="GO:0000976">
    <property type="term" value="F:transcription cis-regulatory region binding"/>
    <property type="evidence" value="ECO:0007669"/>
    <property type="project" value="TreeGrafter"/>
</dbReference>
<reference evidence="4 5" key="1">
    <citation type="submission" date="2020-03" db="EMBL/GenBank/DDBJ databases">
        <title>Nocardioides sp. nov., isolated from fish.</title>
        <authorList>
            <person name="Hyun D.-W."/>
            <person name="Bae J.-W."/>
        </authorList>
    </citation>
    <scope>NUCLEOTIDE SEQUENCE [LARGE SCALE GENOMIC DNA]</scope>
    <source>
        <strain evidence="4 5">HDW12A</strain>
    </source>
</reference>
<dbReference type="RefSeq" id="WP_166319394.1">
    <property type="nucleotide sequence ID" value="NZ_CP049866.1"/>
</dbReference>
<dbReference type="PANTHER" id="PTHR30055:SF237">
    <property type="entry name" value="TRANSCRIPTIONAL REPRESSOR MCE3R"/>
    <property type="match status" value="1"/>
</dbReference>
<dbReference type="KEGG" id="npi:G7071_12885"/>
<feature type="domain" description="HTH tetR-type" evidence="3">
    <location>
        <begin position="8"/>
        <end position="68"/>
    </location>
</feature>
<name>A0A6G7YHA7_9ACTN</name>
<evidence type="ECO:0000256" key="1">
    <source>
        <dbReference type="ARBA" id="ARBA00023125"/>
    </source>
</evidence>
<protein>
    <submittedName>
        <fullName evidence="4">TetR/AcrR family transcriptional regulator</fullName>
    </submittedName>
</protein>
<dbReference type="InterPro" id="IPR009057">
    <property type="entry name" value="Homeodomain-like_sf"/>
</dbReference>
<feature type="DNA-binding region" description="H-T-H motif" evidence="2">
    <location>
        <begin position="31"/>
        <end position="50"/>
    </location>
</feature>
<evidence type="ECO:0000313" key="5">
    <source>
        <dbReference type="Proteomes" id="UP000502035"/>
    </source>
</evidence>
<dbReference type="PANTHER" id="PTHR30055">
    <property type="entry name" value="HTH-TYPE TRANSCRIPTIONAL REGULATOR RUTR"/>
    <property type="match status" value="1"/>
</dbReference>
<dbReference type="Pfam" id="PF00440">
    <property type="entry name" value="TetR_N"/>
    <property type="match status" value="1"/>
</dbReference>
<dbReference type="PRINTS" id="PR00455">
    <property type="entry name" value="HTHTETR"/>
</dbReference>
<dbReference type="Gene3D" id="1.10.357.10">
    <property type="entry name" value="Tetracycline Repressor, domain 2"/>
    <property type="match status" value="1"/>
</dbReference>
<evidence type="ECO:0000256" key="2">
    <source>
        <dbReference type="PROSITE-ProRule" id="PRU00335"/>
    </source>
</evidence>
<dbReference type="Gene3D" id="1.10.10.60">
    <property type="entry name" value="Homeodomain-like"/>
    <property type="match status" value="1"/>
</dbReference>
<proteinExistence type="predicted"/>
<dbReference type="SUPFAM" id="SSF46689">
    <property type="entry name" value="Homeodomain-like"/>
    <property type="match status" value="1"/>
</dbReference>
<keyword evidence="5" id="KW-1185">Reference proteome</keyword>
<evidence type="ECO:0000259" key="3">
    <source>
        <dbReference type="PROSITE" id="PS50977"/>
    </source>
</evidence>
<dbReference type="InterPro" id="IPR050109">
    <property type="entry name" value="HTH-type_TetR-like_transc_reg"/>
</dbReference>
<dbReference type="Proteomes" id="UP000502035">
    <property type="component" value="Chromosome"/>
</dbReference>
<dbReference type="PROSITE" id="PS50977">
    <property type="entry name" value="HTH_TETR_2"/>
    <property type="match status" value="1"/>
</dbReference>